<accession>A0A9P1P2T4</accession>
<protein>
    <submittedName>
        <fullName evidence="1">Uncharacterized protein</fullName>
    </submittedName>
</protein>
<dbReference type="EMBL" id="FO818640">
    <property type="protein sequence ID" value="CDM98027.1"/>
    <property type="molecule type" value="Genomic_DNA"/>
</dbReference>
<proteinExistence type="predicted"/>
<evidence type="ECO:0000313" key="2">
    <source>
        <dbReference type="Proteomes" id="UP000032946"/>
    </source>
</evidence>
<name>A0A9P1P2T4_9CYAN</name>
<gene>
    <name evidence="1" type="ORF">ARTHRO_60628</name>
</gene>
<dbReference type="Proteomes" id="UP000032946">
    <property type="component" value="Chromosome"/>
</dbReference>
<evidence type="ECO:0000313" key="1">
    <source>
        <dbReference type="EMBL" id="CDM98027.1"/>
    </source>
</evidence>
<keyword evidence="2" id="KW-1185">Reference proteome</keyword>
<sequence length="42" mass="4900">MLIYIKFCNKIIAPADRGMGRGCLVEYFVLLLDNRDICNFFI</sequence>
<dbReference type="AlphaFoldDB" id="A0A9P1P2T4"/>
<organism evidence="1 2">
    <name type="scientific">Limnospira indica PCC 8005</name>
    <dbReference type="NCBI Taxonomy" id="376219"/>
    <lineage>
        <taxon>Bacteria</taxon>
        <taxon>Bacillati</taxon>
        <taxon>Cyanobacteriota</taxon>
        <taxon>Cyanophyceae</taxon>
        <taxon>Oscillatoriophycideae</taxon>
        <taxon>Oscillatoriales</taxon>
        <taxon>Sirenicapillariaceae</taxon>
        <taxon>Limnospira</taxon>
    </lineage>
</organism>
<reference evidence="1 2" key="1">
    <citation type="submission" date="2014-02" db="EMBL/GenBank/DDBJ databases">
        <authorList>
            <person name="Genoscope - CEA"/>
        </authorList>
    </citation>
    <scope>NUCLEOTIDE SEQUENCE [LARGE SCALE GENOMIC DNA]</scope>
    <source>
        <strain evidence="1 2">PCC 8005</strain>
    </source>
</reference>